<feature type="chain" id="PRO_5045730927" evidence="2">
    <location>
        <begin position="20"/>
        <end position="43"/>
    </location>
</feature>
<evidence type="ECO:0000256" key="1">
    <source>
        <dbReference type="SAM" id="MobiDB-lite"/>
    </source>
</evidence>
<feature type="signal peptide" evidence="2">
    <location>
        <begin position="1"/>
        <end position="19"/>
    </location>
</feature>
<dbReference type="RefSeq" id="WP_378067895.1">
    <property type="nucleotide sequence ID" value="NZ_JBHSBL010000017.1"/>
</dbReference>
<gene>
    <name evidence="3" type="ORF">ACFO0C_18500</name>
</gene>
<sequence>MKKIALVALLFLLPLSASSLHGTADRAGKPAVHTGHLNSTAWD</sequence>
<organism evidence="3 4">
    <name type="scientific">Actinoplanes subglobosus</name>
    <dbReference type="NCBI Taxonomy" id="1547892"/>
    <lineage>
        <taxon>Bacteria</taxon>
        <taxon>Bacillati</taxon>
        <taxon>Actinomycetota</taxon>
        <taxon>Actinomycetes</taxon>
        <taxon>Micromonosporales</taxon>
        <taxon>Micromonosporaceae</taxon>
        <taxon>Actinoplanes</taxon>
    </lineage>
</organism>
<keyword evidence="4" id="KW-1185">Reference proteome</keyword>
<keyword evidence="2" id="KW-0732">Signal</keyword>
<dbReference type="EMBL" id="JBHSBL010000017">
    <property type="protein sequence ID" value="MFC4066931.1"/>
    <property type="molecule type" value="Genomic_DNA"/>
</dbReference>
<proteinExistence type="predicted"/>
<evidence type="ECO:0000313" key="4">
    <source>
        <dbReference type="Proteomes" id="UP001595867"/>
    </source>
</evidence>
<reference evidence="4" key="1">
    <citation type="journal article" date="2019" name="Int. J. Syst. Evol. Microbiol.">
        <title>The Global Catalogue of Microorganisms (GCM) 10K type strain sequencing project: providing services to taxonomists for standard genome sequencing and annotation.</title>
        <authorList>
            <consortium name="The Broad Institute Genomics Platform"/>
            <consortium name="The Broad Institute Genome Sequencing Center for Infectious Disease"/>
            <person name="Wu L."/>
            <person name="Ma J."/>
        </authorList>
    </citation>
    <scope>NUCLEOTIDE SEQUENCE [LARGE SCALE GENOMIC DNA]</scope>
    <source>
        <strain evidence="4">TBRC 5832</strain>
    </source>
</reference>
<comment type="caution">
    <text evidence="3">The sequence shown here is derived from an EMBL/GenBank/DDBJ whole genome shotgun (WGS) entry which is preliminary data.</text>
</comment>
<evidence type="ECO:0000256" key="2">
    <source>
        <dbReference type="SAM" id="SignalP"/>
    </source>
</evidence>
<accession>A0ABV8ITD7</accession>
<protein>
    <submittedName>
        <fullName evidence="3">Uncharacterized protein</fullName>
    </submittedName>
</protein>
<feature type="region of interest" description="Disordered" evidence="1">
    <location>
        <begin position="22"/>
        <end position="43"/>
    </location>
</feature>
<name>A0ABV8ITD7_9ACTN</name>
<dbReference type="Proteomes" id="UP001595867">
    <property type="component" value="Unassembled WGS sequence"/>
</dbReference>
<evidence type="ECO:0000313" key="3">
    <source>
        <dbReference type="EMBL" id="MFC4066931.1"/>
    </source>
</evidence>